<evidence type="ECO:0000313" key="2">
    <source>
        <dbReference type="EMBL" id="OLF04396.1"/>
    </source>
</evidence>
<evidence type="ECO:0000313" key="3">
    <source>
        <dbReference type="Proteomes" id="UP000185696"/>
    </source>
</evidence>
<dbReference type="OrthoDB" id="3495561at2"/>
<dbReference type="Proteomes" id="UP000185696">
    <property type="component" value="Unassembled WGS sequence"/>
</dbReference>
<accession>A0A7Z0WFQ1</accession>
<dbReference type="InterPro" id="IPR006059">
    <property type="entry name" value="SBP"/>
</dbReference>
<evidence type="ECO:0000256" key="1">
    <source>
        <dbReference type="SAM" id="SignalP"/>
    </source>
</evidence>
<comment type="caution">
    <text evidence="2">The sequence shown here is derived from an EMBL/GenBank/DDBJ whole genome shotgun (WGS) entry which is preliminary data.</text>
</comment>
<dbReference type="EMBL" id="MSIF01000046">
    <property type="protein sequence ID" value="OLF04396.1"/>
    <property type="molecule type" value="Genomic_DNA"/>
</dbReference>
<proteinExistence type="predicted"/>
<dbReference type="RefSeq" id="WP_075138533.1">
    <property type="nucleotide sequence ID" value="NZ_MSIF01000046.1"/>
</dbReference>
<dbReference type="SUPFAM" id="SSF53850">
    <property type="entry name" value="Periplasmic binding protein-like II"/>
    <property type="match status" value="1"/>
</dbReference>
<dbReference type="AlphaFoldDB" id="A0A7Z0WFQ1"/>
<organism evidence="2 3">
    <name type="scientific">Actinophytocola xinjiangensis</name>
    <dbReference type="NCBI Taxonomy" id="485602"/>
    <lineage>
        <taxon>Bacteria</taxon>
        <taxon>Bacillati</taxon>
        <taxon>Actinomycetota</taxon>
        <taxon>Actinomycetes</taxon>
        <taxon>Pseudonocardiales</taxon>
        <taxon>Pseudonocardiaceae</taxon>
    </lineage>
</organism>
<dbReference type="PANTHER" id="PTHR43649:SF12">
    <property type="entry name" value="DIACETYLCHITOBIOSE BINDING PROTEIN DASA"/>
    <property type="match status" value="1"/>
</dbReference>
<dbReference type="Gene3D" id="3.40.190.10">
    <property type="entry name" value="Periplasmic binding protein-like II"/>
    <property type="match status" value="2"/>
</dbReference>
<feature type="signal peptide" evidence="1">
    <location>
        <begin position="1"/>
        <end position="18"/>
    </location>
</feature>
<sequence>MRRTATRTAAAASTLTMALVLSGCLGQEQESDAGRNADAKDVTLTITSNSDAGGKNEINARWIEEWVIPEFTKQQKDKGVNVTIEHDGIGVDDADYKAKVALDFGTDIGGDIVEIDGIWLGEFAQGGQIRPLTDVVGDEVDSWDGWDQIPDAVEALGAFEDQRYGIPLGTDGRVIFFNKKLFAKAGLPADWQPTSWEDITEAAVALKKLPGVVPLQLNAGTAMTEATTMQAVLPLLAGTGSEVWADGKWQGGTDDMTAVLDLYQRIYQGGLGDPVLQQEAKGRDKSFEMFSQNKIGILFEGDYLWRGVLSADGVAPMADRDTAVGWAKIPARTPGSGVDGQDFVSMSGGSIRVINPKTEFPQQAWELLEFMNSAEATKVRLGDTAQITQRDDVNAEVLTGDPMLSFVAEEILPITRFRPGLADYPKVSAALQQATADVVAGRSAAEASAAYQAAMVKAVGEDAVSGG</sequence>
<gene>
    <name evidence="2" type="ORF">BLA60_41140</name>
</gene>
<dbReference type="InterPro" id="IPR050490">
    <property type="entry name" value="Bact_solute-bd_prot1"/>
</dbReference>
<keyword evidence="3" id="KW-1185">Reference proteome</keyword>
<reference evidence="2 3" key="1">
    <citation type="submission" date="2016-12" db="EMBL/GenBank/DDBJ databases">
        <title>The draft genome sequence of Actinophytocola xinjiangensis.</title>
        <authorList>
            <person name="Wang W."/>
            <person name="Yuan L."/>
        </authorList>
    </citation>
    <scope>NUCLEOTIDE SEQUENCE [LARGE SCALE GENOMIC DNA]</scope>
    <source>
        <strain evidence="2 3">CGMCC 4.4663</strain>
    </source>
</reference>
<dbReference type="PANTHER" id="PTHR43649">
    <property type="entry name" value="ARABINOSE-BINDING PROTEIN-RELATED"/>
    <property type="match status" value="1"/>
</dbReference>
<dbReference type="PROSITE" id="PS51257">
    <property type="entry name" value="PROKAR_LIPOPROTEIN"/>
    <property type="match status" value="1"/>
</dbReference>
<protein>
    <submittedName>
        <fullName evidence="2">ABC transporter substrate-binding protein</fullName>
    </submittedName>
</protein>
<dbReference type="Pfam" id="PF01547">
    <property type="entry name" value="SBP_bac_1"/>
    <property type="match status" value="1"/>
</dbReference>
<name>A0A7Z0WFQ1_9PSEU</name>
<feature type="chain" id="PRO_5039545177" evidence="1">
    <location>
        <begin position="19"/>
        <end position="467"/>
    </location>
</feature>
<keyword evidence="1" id="KW-0732">Signal</keyword>